<sequence>MSPEKHERCKKKHSDPETLLHYEALNSAAAGCAQCVEAFLAEGGDPLKGTVNHADWNLMAWAEYSCSKGRISQTQLDAVKVLIDAYSGDQVKRPGAPGGEGEAAEVPLHDGYCPRHPHMTEEQCKQYEKNADFLHYAALYAASLGCAQCVKAFLAEGGDPHRGTAGHEDWTLSAWAEYSFGKGHITRAQLDAVKSAVCAHTASGAPGELEPNREVQEPMSRFEIQSHSGPGYCPQHPHMNPEQRHHCERRSTTPEDFQHYAGLHSALAGCARCVETFLAEGGDPLKGTARHRRWNLQACAEYAFSNREISEVQLDVIKSLVSVHVSLTRPTSLTTDACMRERSRSPRRGFRV</sequence>
<evidence type="ECO:0000313" key="1">
    <source>
        <dbReference type="EMBL" id="CAE7209169.1"/>
    </source>
</evidence>
<dbReference type="AlphaFoldDB" id="A0A812JUJ9"/>
<proteinExistence type="predicted"/>
<organism evidence="1 2">
    <name type="scientific">Symbiodinium natans</name>
    <dbReference type="NCBI Taxonomy" id="878477"/>
    <lineage>
        <taxon>Eukaryota</taxon>
        <taxon>Sar</taxon>
        <taxon>Alveolata</taxon>
        <taxon>Dinophyceae</taxon>
        <taxon>Suessiales</taxon>
        <taxon>Symbiodiniaceae</taxon>
        <taxon>Symbiodinium</taxon>
    </lineage>
</organism>
<name>A0A812JUJ9_9DINO</name>
<evidence type="ECO:0000313" key="2">
    <source>
        <dbReference type="Proteomes" id="UP000604046"/>
    </source>
</evidence>
<comment type="caution">
    <text evidence="1">The sequence shown here is derived from an EMBL/GenBank/DDBJ whole genome shotgun (WGS) entry which is preliminary data.</text>
</comment>
<dbReference type="EMBL" id="CAJNDS010000469">
    <property type="protein sequence ID" value="CAE7209169.1"/>
    <property type="molecule type" value="Genomic_DNA"/>
</dbReference>
<dbReference type="OrthoDB" id="10514381at2759"/>
<dbReference type="InterPro" id="IPR036770">
    <property type="entry name" value="Ankyrin_rpt-contain_sf"/>
</dbReference>
<protein>
    <submittedName>
        <fullName evidence="1">Uncharacterized protein</fullName>
    </submittedName>
</protein>
<reference evidence="1" key="1">
    <citation type="submission" date="2021-02" db="EMBL/GenBank/DDBJ databases">
        <authorList>
            <person name="Dougan E. K."/>
            <person name="Rhodes N."/>
            <person name="Thang M."/>
            <person name="Chan C."/>
        </authorList>
    </citation>
    <scope>NUCLEOTIDE SEQUENCE</scope>
</reference>
<dbReference type="Proteomes" id="UP000604046">
    <property type="component" value="Unassembled WGS sequence"/>
</dbReference>
<dbReference type="Gene3D" id="1.25.40.20">
    <property type="entry name" value="Ankyrin repeat-containing domain"/>
    <property type="match status" value="1"/>
</dbReference>
<accession>A0A812JUJ9</accession>
<gene>
    <name evidence="1" type="ORF">SNAT2548_LOCUS6886</name>
</gene>
<keyword evidence="2" id="KW-1185">Reference proteome</keyword>